<dbReference type="PANTHER" id="PTHR38030">
    <property type="entry name" value="PROTOPORPHYRINOGEN IX DEHYDROGENASE [MENAQUINONE]"/>
    <property type="match status" value="1"/>
</dbReference>
<dbReference type="PANTHER" id="PTHR38030:SF2">
    <property type="entry name" value="PROTOPORPHYRINOGEN IX DEHYDROGENASE [QUINONE]"/>
    <property type="match status" value="1"/>
</dbReference>
<evidence type="ECO:0000259" key="1">
    <source>
        <dbReference type="Pfam" id="PF12724"/>
    </source>
</evidence>
<gene>
    <name evidence="2" type="ORF">E4665_10975</name>
</gene>
<keyword evidence="3" id="KW-1185">Reference proteome</keyword>
<sequence>MKKIIIYATKYGSTAEVAQRLKKVMGQDCELFNVMKDNVPPLDSYETVILGGSIYMGRIQKKLSHYITGHLEELLTKKTALFLCAGHPDEKTRQDELKNNYPESLYKKAIAKDVLGYALNYEKMGFLDRMILSKVTGNKVSTDEFYDDRIDAFAKALN</sequence>
<dbReference type="InterPro" id="IPR052200">
    <property type="entry name" value="Protoporphyrinogen_IX_DH"/>
</dbReference>
<dbReference type="AlphaFoldDB" id="A0A4Z0GMU5"/>
<dbReference type="GO" id="GO:0010181">
    <property type="term" value="F:FMN binding"/>
    <property type="evidence" value="ECO:0007669"/>
    <property type="project" value="InterPro"/>
</dbReference>
<proteinExistence type="predicted"/>
<feature type="domain" description="Flavodoxin" evidence="1">
    <location>
        <begin position="4"/>
        <end position="136"/>
    </location>
</feature>
<dbReference type="InterPro" id="IPR029039">
    <property type="entry name" value="Flavoprotein-like_sf"/>
</dbReference>
<comment type="caution">
    <text evidence="2">The sequence shown here is derived from an EMBL/GenBank/DDBJ whole genome shotgun (WGS) entry which is preliminary data.</text>
</comment>
<organism evidence="2 3">
    <name type="scientific">Sporolactobacillus shoreae</name>
    <dbReference type="NCBI Taxonomy" id="1465501"/>
    <lineage>
        <taxon>Bacteria</taxon>
        <taxon>Bacillati</taxon>
        <taxon>Bacillota</taxon>
        <taxon>Bacilli</taxon>
        <taxon>Bacillales</taxon>
        <taxon>Sporolactobacillaceae</taxon>
        <taxon>Sporolactobacillus</taxon>
    </lineage>
</organism>
<dbReference type="GO" id="GO:0009055">
    <property type="term" value="F:electron transfer activity"/>
    <property type="evidence" value="ECO:0007669"/>
    <property type="project" value="InterPro"/>
</dbReference>
<dbReference type="OrthoDB" id="2146857at2"/>
<dbReference type="Proteomes" id="UP000298347">
    <property type="component" value="Unassembled WGS sequence"/>
</dbReference>
<evidence type="ECO:0000313" key="2">
    <source>
        <dbReference type="EMBL" id="TGA97627.1"/>
    </source>
</evidence>
<dbReference type="SUPFAM" id="SSF52218">
    <property type="entry name" value="Flavoproteins"/>
    <property type="match status" value="1"/>
</dbReference>
<dbReference type="PROSITE" id="PS00201">
    <property type="entry name" value="FLAVODOXIN"/>
    <property type="match status" value="1"/>
</dbReference>
<dbReference type="Gene3D" id="3.40.50.360">
    <property type="match status" value="1"/>
</dbReference>
<dbReference type="RefSeq" id="WP_135348837.1">
    <property type="nucleotide sequence ID" value="NZ_SRJD01000012.1"/>
</dbReference>
<dbReference type="InterPro" id="IPR001226">
    <property type="entry name" value="Flavodoxin_CS"/>
</dbReference>
<accession>A0A4Z0GMU5</accession>
<dbReference type="GO" id="GO:0006783">
    <property type="term" value="P:heme biosynthetic process"/>
    <property type="evidence" value="ECO:0007669"/>
    <property type="project" value="TreeGrafter"/>
</dbReference>
<dbReference type="GO" id="GO:0070819">
    <property type="term" value="F:menaquinone-dependent protoporphyrinogen oxidase activity"/>
    <property type="evidence" value="ECO:0007669"/>
    <property type="project" value="TreeGrafter"/>
</dbReference>
<name>A0A4Z0GMU5_9BACL</name>
<dbReference type="Pfam" id="PF12724">
    <property type="entry name" value="Flavodoxin_5"/>
    <property type="match status" value="1"/>
</dbReference>
<dbReference type="EMBL" id="SRJD01000012">
    <property type="protein sequence ID" value="TGA97627.1"/>
    <property type="molecule type" value="Genomic_DNA"/>
</dbReference>
<dbReference type="InterPro" id="IPR026816">
    <property type="entry name" value="Flavodoxin_dom"/>
</dbReference>
<reference evidence="2 3" key="1">
    <citation type="journal article" date="2015" name="Int. J. Syst. Evol. Microbiol.">
        <title>Sporolactobacillus shoreae sp. nov. and Sporolactobacillus spathodeae sp. nov., two spore-forming lactic acid bacteria isolated from tree barks in Thailand.</title>
        <authorList>
            <person name="Thamacharoensuk T."/>
            <person name="Kitahara M."/>
            <person name="Ohkuma M."/>
            <person name="Thongchul N."/>
            <person name="Tanasupawat S."/>
        </authorList>
    </citation>
    <scope>NUCLEOTIDE SEQUENCE [LARGE SCALE GENOMIC DNA]</scope>
    <source>
        <strain evidence="2 3">BK92</strain>
    </source>
</reference>
<protein>
    <submittedName>
        <fullName evidence="2">Flavodoxin</fullName>
    </submittedName>
</protein>
<evidence type="ECO:0000313" key="3">
    <source>
        <dbReference type="Proteomes" id="UP000298347"/>
    </source>
</evidence>